<dbReference type="Gene3D" id="3.90.70.40">
    <property type="match status" value="1"/>
</dbReference>
<feature type="active site" evidence="6">
    <location>
        <position position="405"/>
    </location>
</feature>
<reference evidence="9" key="1">
    <citation type="submission" date="2025-08" db="UniProtKB">
        <authorList>
            <consortium name="RefSeq"/>
        </authorList>
    </citation>
    <scope>IDENTIFICATION</scope>
    <source>
        <tissue evidence="9">Whole sample</tissue>
    </source>
</reference>
<dbReference type="GO" id="GO:0004843">
    <property type="term" value="F:cysteine-type deubiquitinase activity"/>
    <property type="evidence" value="ECO:0007669"/>
    <property type="project" value="UniProtKB-EC"/>
</dbReference>
<dbReference type="GO" id="GO:0006508">
    <property type="term" value="P:proteolysis"/>
    <property type="evidence" value="ECO:0007669"/>
    <property type="project" value="UniProtKB-KW"/>
</dbReference>
<feature type="domain" description="Josephin" evidence="7">
    <location>
        <begin position="392"/>
        <end position="579"/>
    </location>
</feature>
<dbReference type="GO" id="GO:0016579">
    <property type="term" value="P:protein deubiquitination"/>
    <property type="evidence" value="ECO:0007669"/>
    <property type="project" value="InterPro"/>
</dbReference>
<dbReference type="SMART" id="SM01246">
    <property type="entry name" value="Josephin"/>
    <property type="match status" value="1"/>
</dbReference>
<dbReference type="KEGG" id="cvn:111119996"/>
<evidence type="ECO:0000259" key="7">
    <source>
        <dbReference type="PROSITE" id="PS50957"/>
    </source>
</evidence>
<gene>
    <name evidence="9" type="primary">LOC111119996</name>
</gene>
<evidence type="ECO:0000313" key="8">
    <source>
        <dbReference type="Proteomes" id="UP000694844"/>
    </source>
</evidence>
<name>A0A8B8CKE3_CRAVI</name>
<evidence type="ECO:0000313" key="9">
    <source>
        <dbReference type="RefSeq" id="XP_022316307.1"/>
    </source>
</evidence>
<sequence length="602" mass="68024">MCKELGLKAEGSSFDMILRMRDVSLNRSSFDWAYEKVFGKTGGWAVGCCRHGIVYCIKNLIRSESPRDYVDMERSMKYRPTISISDVAHLMAKHGNRTVPGFFHPNEGRIAPATIENIKKVEGGEKFHISCLIEKQNEYVPNNSNSNPITGSNSHFALFDWFHQDNCKKEEEILRKSSSVHEISELVDTQAVEQLFSSCKKDLYFMNNLSPTNHLFVFRLICHLRNQKKNTLMYKRQSNVFDILERNEFGQVCGGFTDVNIPEASCQNDVVGDVQINEQSSGQVTKETTLNDQNLEPCETSITTVPTELPEKQKGKQQNAEIYSLRKRTPPEDFSAEWSELCDMLDAVLASSDQISSTEQNALLSNIKYAREVLFAEPSNQRKSEVQVCLSDYGYFQVQGFSNFCGLCALNNAVGDIANFFSIEELNTIADRLWLSMIQNPSHGVLQQAEPMRDKEGFYSVEVLRTALGTRGFEMIQLNPQSIQDFTSEDASQIVLETLTREYGFATLIIRPASQHHWVTIRELDKTLLYLDSGEEAPEKLEIKQMGAIVSENCRPPGAVFFVTLKDLVNQDVSSKEISGKVGLCLLINVHKCISVICKHVF</sequence>
<dbReference type="RefSeq" id="XP_022316307.1">
    <property type="nucleotide sequence ID" value="XM_022460599.1"/>
</dbReference>
<dbReference type="Pfam" id="PF02099">
    <property type="entry name" value="Josephin"/>
    <property type="match status" value="1"/>
</dbReference>
<accession>A0A8B8CKE3</accession>
<evidence type="ECO:0000256" key="3">
    <source>
        <dbReference type="ARBA" id="ARBA00022670"/>
    </source>
</evidence>
<keyword evidence="4" id="KW-0833">Ubl conjugation pathway</keyword>
<keyword evidence="3" id="KW-0645">Protease</keyword>
<dbReference type="EC" id="3.4.19.12" evidence="2"/>
<dbReference type="Proteomes" id="UP000694844">
    <property type="component" value="Chromosome 2"/>
</dbReference>
<keyword evidence="5 6" id="KW-0378">Hydrolase</keyword>
<feature type="active site" evidence="6">
    <location>
        <position position="532"/>
    </location>
</feature>
<evidence type="ECO:0000256" key="6">
    <source>
        <dbReference type="PROSITE-ProRule" id="PRU00331"/>
    </source>
</evidence>
<feature type="active site" evidence="6">
    <location>
        <position position="517"/>
    </location>
</feature>
<evidence type="ECO:0000256" key="1">
    <source>
        <dbReference type="ARBA" id="ARBA00000707"/>
    </source>
</evidence>
<dbReference type="PANTHER" id="PTHR17609:SF3">
    <property type="entry name" value="SAP DOMAIN-CONTAINING PROTEIN"/>
    <property type="match status" value="1"/>
</dbReference>
<evidence type="ECO:0000256" key="4">
    <source>
        <dbReference type="ARBA" id="ARBA00022786"/>
    </source>
</evidence>
<dbReference type="PROSITE" id="PS50957">
    <property type="entry name" value="JOSEPHIN"/>
    <property type="match status" value="1"/>
</dbReference>
<dbReference type="GeneID" id="111119996"/>
<dbReference type="InterPro" id="IPR006155">
    <property type="entry name" value="Josephin"/>
</dbReference>
<evidence type="ECO:0000256" key="5">
    <source>
        <dbReference type="ARBA" id="ARBA00022801"/>
    </source>
</evidence>
<dbReference type="AlphaFoldDB" id="A0A8B8CKE3"/>
<evidence type="ECO:0000256" key="2">
    <source>
        <dbReference type="ARBA" id="ARBA00012759"/>
    </source>
</evidence>
<dbReference type="InterPro" id="IPR039598">
    <property type="entry name" value="HMGXB3"/>
</dbReference>
<dbReference type="OrthoDB" id="6156876at2759"/>
<comment type="catalytic activity">
    <reaction evidence="1">
        <text>Thiol-dependent hydrolysis of ester, thioester, amide, peptide and isopeptide bonds formed by the C-terminal Gly of ubiquitin (a 76-residue protein attached to proteins as an intracellular targeting signal).</text>
        <dbReference type="EC" id="3.4.19.12"/>
    </reaction>
</comment>
<proteinExistence type="predicted"/>
<protein>
    <recommendedName>
        <fullName evidence="2">ubiquitinyl hydrolase 1</fullName>
        <ecNumber evidence="2">3.4.19.12</ecNumber>
    </recommendedName>
</protein>
<organism evidence="8 9">
    <name type="scientific">Crassostrea virginica</name>
    <name type="common">Eastern oyster</name>
    <dbReference type="NCBI Taxonomy" id="6565"/>
    <lineage>
        <taxon>Eukaryota</taxon>
        <taxon>Metazoa</taxon>
        <taxon>Spiralia</taxon>
        <taxon>Lophotrochozoa</taxon>
        <taxon>Mollusca</taxon>
        <taxon>Bivalvia</taxon>
        <taxon>Autobranchia</taxon>
        <taxon>Pteriomorphia</taxon>
        <taxon>Ostreida</taxon>
        <taxon>Ostreoidea</taxon>
        <taxon>Ostreidae</taxon>
        <taxon>Crassostrea</taxon>
    </lineage>
</organism>
<dbReference type="PANTHER" id="PTHR17609">
    <property type="entry name" value="HMG DOMAIN-CONTAINING PROTEIN 3"/>
    <property type="match status" value="1"/>
</dbReference>
<keyword evidence="8" id="KW-1185">Reference proteome</keyword>